<name>A0A5B8UEA9_9BACT</name>
<dbReference type="PROSITE" id="PS50893">
    <property type="entry name" value="ABC_TRANSPORTER_2"/>
    <property type="match status" value="2"/>
</dbReference>
<dbReference type="SMART" id="SM00382">
    <property type="entry name" value="AAA"/>
    <property type="match status" value="2"/>
</dbReference>
<dbReference type="GO" id="GO:0005524">
    <property type="term" value="F:ATP binding"/>
    <property type="evidence" value="ECO:0007669"/>
    <property type="project" value="UniProtKB-KW"/>
</dbReference>
<dbReference type="Pfam" id="PF12848">
    <property type="entry name" value="ABC_tran_Xtn"/>
    <property type="match status" value="1"/>
</dbReference>
<dbReference type="GO" id="GO:0016887">
    <property type="term" value="F:ATP hydrolysis activity"/>
    <property type="evidence" value="ECO:0007669"/>
    <property type="project" value="InterPro"/>
</dbReference>
<dbReference type="FunFam" id="3.40.50.300:FF:000070">
    <property type="entry name" value="Putative ABC transporter ATP-binding component"/>
    <property type="match status" value="1"/>
</dbReference>
<dbReference type="CDD" id="cd03221">
    <property type="entry name" value="ABCF_EF-3"/>
    <property type="match status" value="2"/>
</dbReference>
<feature type="domain" description="ABC transporter" evidence="7">
    <location>
        <begin position="324"/>
        <end position="537"/>
    </location>
</feature>
<dbReference type="InterPro" id="IPR032524">
    <property type="entry name" value="ABC_tran_C"/>
</dbReference>
<reference evidence="8 9" key="1">
    <citation type="journal article" date="2015" name="Int. J. Syst. Evol. Microbiol.">
        <title>Flavisolibacter ginsenosidimutans sp. nov., with ginsenoside-converting activity isolated from soil used for cultivating ginseng.</title>
        <authorList>
            <person name="Zhao Y."/>
            <person name="Liu Q."/>
            <person name="Kang M.S."/>
            <person name="Jin F."/>
            <person name="Yu H."/>
            <person name="Im W.T."/>
        </authorList>
    </citation>
    <scope>NUCLEOTIDE SEQUENCE [LARGE SCALE GENOMIC DNA]</scope>
    <source>
        <strain evidence="8 9">Gsoil 636</strain>
    </source>
</reference>
<dbReference type="Gene3D" id="3.40.50.300">
    <property type="entry name" value="P-loop containing nucleotide triphosphate hydrolases"/>
    <property type="match status" value="2"/>
</dbReference>
<dbReference type="SUPFAM" id="SSF52540">
    <property type="entry name" value="P-loop containing nucleoside triphosphate hydrolases"/>
    <property type="match status" value="2"/>
</dbReference>
<comment type="similarity">
    <text evidence="4">Belongs to the ABC transporter superfamily. ABCF family. YbiT subfamily.</text>
</comment>
<dbReference type="PANTHER" id="PTHR42855">
    <property type="entry name" value="ABC TRANSPORTER ATP-BINDING SUBUNIT"/>
    <property type="match status" value="1"/>
</dbReference>
<evidence type="ECO:0000259" key="7">
    <source>
        <dbReference type="PROSITE" id="PS50893"/>
    </source>
</evidence>
<protein>
    <recommendedName>
        <fullName evidence="5">Probable ATP-binding protein YbiT</fullName>
    </recommendedName>
</protein>
<dbReference type="InterPro" id="IPR017871">
    <property type="entry name" value="ABC_transporter-like_CS"/>
</dbReference>
<keyword evidence="3 8" id="KW-0067">ATP-binding</keyword>
<evidence type="ECO:0000256" key="2">
    <source>
        <dbReference type="ARBA" id="ARBA00022741"/>
    </source>
</evidence>
<dbReference type="InterPro" id="IPR027417">
    <property type="entry name" value="P-loop_NTPase"/>
</dbReference>
<dbReference type="AlphaFoldDB" id="A0A5B8UEA9"/>
<dbReference type="EMBL" id="CP042433">
    <property type="protein sequence ID" value="QEC54762.1"/>
    <property type="molecule type" value="Genomic_DNA"/>
</dbReference>
<dbReference type="GO" id="GO:0003677">
    <property type="term" value="F:DNA binding"/>
    <property type="evidence" value="ECO:0007669"/>
    <property type="project" value="InterPro"/>
</dbReference>
<dbReference type="InterPro" id="IPR037118">
    <property type="entry name" value="Val-tRNA_synth_C_sf"/>
</dbReference>
<keyword evidence="2" id="KW-0547">Nucleotide-binding</keyword>
<dbReference type="InterPro" id="IPR003439">
    <property type="entry name" value="ABC_transporter-like_ATP-bd"/>
</dbReference>
<accession>A0A5B8UEA9</accession>
<organism evidence="8 9">
    <name type="scientific">Flavisolibacter ginsenosidimutans</name>
    <dbReference type="NCBI Taxonomy" id="661481"/>
    <lineage>
        <taxon>Bacteria</taxon>
        <taxon>Pseudomonadati</taxon>
        <taxon>Bacteroidota</taxon>
        <taxon>Chitinophagia</taxon>
        <taxon>Chitinophagales</taxon>
        <taxon>Chitinophagaceae</taxon>
        <taxon>Flavisolibacter</taxon>
    </lineage>
</organism>
<dbReference type="PROSITE" id="PS00211">
    <property type="entry name" value="ABC_TRANSPORTER_1"/>
    <property type="match status" value="2"/>
</dbReference>
<gene>
    <name evidence="8" type="ORF">FSB75_02220</name>
</gene>
<dbReference type="InterPro" id="IPR003593">
    <property type="entry name" value="AAA+_ATPase"/>
</dbReference>
<proteinExistence type="inferred from homology"/>
<dbReference type="RefSeq" id="WP_146782087.1">
    <property type="nucleotide sequence ID" value="NZ_BAABIO010000006.1"/>
</dbReference>
<evidence type="ECO:0000256" key="6">
    <source>
        <dbReference type="SAM" id="MobiDB-lite"/>
    </source>
</evidence>
<evidence type="ECO:0000256" key="1">
    <source>
        <dbReference type="ARBA" id="ARBA00022737"/>
    </source>
</evidence>
<dbReference type="Proteomes" id="UP000321204">
    <property type="component" value="Chromosome"/>
</dbReference>
<evidence type="ECO:0000256" key="3">
    <source>
        <dbReference type="ARBA" id="ARBA00022840"/>
    </source>
</evidence>
<evidence type="ECO:0000256" key="5">
    <source>
        <dbReference type="ARBA" id="ARBA00074044"/>
    </source>
</evidence>
<keyword evidence="1" id="KW-0677">Repeat</keyword>
<feature type="compositionally biased region" description="Basic and acidic residues" evidence="6">
    <location>
        <begin position="548"/>
        <end position="569"/>
    </location>
</feature>
<feature type="region of interest" description="Disordered" evidence="6">
    <location>
        <begin position="537"/>
        <end position="577"/>
    </location>
</feature>
<dbReference type="KEGG" id="fgg:FSB75_02220"/>
<keyword evidence="9" id="KW-1185">Reference proteome</keyword>
<evidence type="ECO:0000313" key="8">
    <source>
        <dbReference type="EMBL" id="QEC54762.1"/>
    </source>
</evidence>
<dbReference type="PANTHER" id="PTHR42855:SF2">
    <property type="entry name" value="DRUG RESISTANCE ABC TRANSPORTER,ATP-BINDING PROTEIN"/>
    <property type="match status" value="1"/>
</dbReference>
<dbReference type="OrthoDB" id="613473at2"/>
<evidence type="ECO:0000256" key="4">
    <source>
        <dbReference type="ARBA" id="ARBA00061551"/>
    </source>
</evidence>
<sequence length="659" mass="75627">MLAGLQNVTFEFGARTIVEDATWHIHPSERIGLIGYNGTGKSTLLKVIVGEYLPSKGTVERSRGTSIGYLHQDLLSFDTNESILEVALHAFDRAKKVQKELDEITVKLETDSSEELLLEYSHKLHEFEEAGGYEIEHKTEEVLQGLGFANADLQRPYREFSGGWRMRVLLAKMILQAPDLLLLDEPTNHLDLPSIEWLEKYLQHYKGAVVIVSHDKYFLNRMVKKIVELYQRELHIYNGNYDYYEKEKAVRIEMQQKAYENQQDYIRQNERLIERFRAKASKAAMAQSVIKKLDKLDRIEDAALERPDIRINFNVDKTPGKVLVELKHVSKHFKNIDILENASAEIERGDKIALIGANGKGKSTLLRIIAGTEPFEGERKWGHNIDPAFYAQHQLESLHMDNTLLDEMREAGAKKTDLELRALLGGFLFGGDDVDKKIKVLSGGEKARVALAKTIISKANFLLLDEPTNHLDIHSTELLIEALNRYEGSIILVSHDRYFISKIANKIWEIKDKEIKEFKGGYEEWVEWNERMAAREISNRQSAIGNQKQEDRKKESSKKQETIEPKEPRQSAVNQSTVQAELKKQQKLFQKLEKDVAELTAKKDKLEAKLAHPDTYSNGEEFKKTEAAYKDVTTKLEAANKEYEIVFEKMISLDEDLLK</sequence>
<dbReference type="Gene3D" id="1.10.287.380">
    <property type="entry name" value="Valyl-tRNA synthetase, C-terminal domain"/>
    <property type="match status" value="1"/>
</dbReference>
<dbReference type="FunFam" id="3.40.50.300:FF:000011">
    <property type="entry name" value="Putative ABC transporter ATP-binding component"/>
    <property type="match status" value="1"/>
</dbReference>
<dbReference type="Pfam" id="PF00005">
    <property type="entry name" value="ABC_tran"/>
    <property type="match status" value="2"/>
</dbReference>
<dbReference type="InterPro" id="IPR051309">
    <property type="entry name" value="ABCF_ATPase"/>
</dbReference>
<dbReference type="Pfam" id="PF16326">
    <property type="entry name" value="ABC_tran_CTD"/>
    <property type="match status" value="1"/>
</dbReference>
<feature type="domain" description="ABC transporter" evidence="7">
    <location>
        <begin position="3"/>
        <end position="256"/>
    </location>
</feature>
<evidence type="ECO:0000313" key="9">
    <source>
        <dbReference type="Proteomes" id="UP000321204"/>
    </source>
</evidence>
<dbReference type="InterPro" id="IPR032781">
    <property type="entry name" value="ABC_tran_Xtn"/>
</dbReference>